<proteinExistence type="predicted"/>
<organism evidence="1">
    <name type="scientific">uncultured Desulfobacterium sp</name>
    <dbReference type="NCBI Taxonomy" id="201089"/>
    <lineage>
        <taxon>Bacteria</taxon>
        <taxon>Pseudomonadati</taxon>
        <taxon>Thermodesulfobacteriota</taxon>
        <taxon>Desulfobacteria</taxon>
        <taxon>Desulfobacterales</taxon>
        <taxon>Desulfobacteriaceae</taxon>
        <taxon>Desulfobacterium</taxon>
        <taxon>environmental samples</taxon>
    </lineage>
</organism>
<dbReference type="AlphaFoldDB" id="E1YGF9"/>
<protein>
    <submittedName>
        <fullName evidence="1">Uncharacterized protein</fullName>
    </submittedName>
</protein>
<dbReference type="EMBL" id="FR695872">
    <property type="protein sequence ID" value="CBX29653.1"/>
    <property type="molecule type" value="Genomic_DNA"/>
</dbReference>
<gene>
    <name evidence="1" type="ORF">N47_J06340</name>
</gene>
<accession>E1YGF9</accession>
<sequence length="119" mass="13324">MPMAGKWNIYPFGLYELPRRSGEAHLYRFNHPLAEAIVARAKDRQTLSAEIHFDYGLHDGKVSILEPFIGQSAVGLMPGSIPSSPLIRLRTTLSSQRSLMMNVTWTIKQQPDCSVCPVI</sequence>
<evidence type="ECO:0000313" key="1">
    <source>
        <dbReference type="EMBL" id="CBX29653.1"/>
    </source>
</evidence>
<name>E1YGF9_9BACT</name>
<reference evidence="1" key="1">
    <citation type="journal article" date="2011" name="Environ. Microbiol.">
        <title>Genomic insights into the metabolic potential of the polycyclic aromatic hydrocarbon degrading sulfate-reducing Deltaproteobacterium N47.</title>
        <authorList>
            <person name="Bergmann F."/>
            <person name="Selesi D."/>
            <person name="Weinmaier T."/>
            <person name="Tischler P."/>
            <person name="Rattei T."/>
            <person name="Meckenstock R.U."/>
        </authorList>
    </citation>
    <scope>NUCLEOTIDE SEQUENCE</scope>
</reference>